<gene>
    <name evidence="1" type="ORF">ACH5RR_001806</name>
</gene>
<dbReference type="Proteomes" id="UP001630127">
    <property type="component" value="Unassembled WGS sequence"/>
</dbReference>
<evidence type="ECO:0000313" key="1">
    <source>
        <dbReference type="EMBL" id="KAL3538440.1"/>
    </source>
</evidence>
<dbReference type="AlphaFoldDB" id="A0ABD3B4G7"/>
<protein>
    <submittedName>
        <fullName evidence="1">Uncharacterized protein</fullName>
    </submittedName>
</protein>
<organism evidence="1 2">
    <name type="scientific">Cinchona calisaya</name>
    <dbReference type="NCBI Taxonomy" id="153742"/>
    <lineage>
        <taxon>Eukaryota</taxon>
        <taxon>Viridiplantae</taxon>
        <taxon>Streptophyta</taxon>
        <taxon>Embryophyta</taxon>
        <taxon>Tracheophyta</taxon>
        <taxon>Spermatophyta</taxon>
        <taxon>Magnoliopsida</taxon>
        <taxon>eudicotyledons</taxon>
        <taxon>Gunneridae</taxon>
        <taxon>Pentapetalae</taxon>
        <taxon>asterids</taxon>
        <taxon>lamiids</taxon>
        <taxon>Gentianales</taxon>
        <taxon>Rubiaceae</taxon>
        <taxon>Cinchonoideae</taxon>
        <taxon>Cinchoneae</taxon>
        <taxon>Cinchona</taxon>
    </lineage>
</organism>
<comment type="caution">
    <text evidence="1">The sequence shown here is derived from an EMBL/GenBank/DDBJ whole genome shotgun (WGS) entry which is preliminary data.</text>
</comment>
<proteinExistence type="predicted"/>
<evidence type="ECO:0000313" key="2">
    <source>
        <dbReference type="Proteomes" id="UP001630127"/>
    </source>
</evidence>
<name>A0ABD3B4G7_9GENT</name>
<reference evidence="1 2" key="1">
    <citation type="submission" date="2024-11" db="EMBL/GenBank/DDBJ databases">
        <title>A near-complete genome assembly of Cinchona calisaya.</title>
        <authorList>
            <person name="Lian D.C."/>
            <person name="Zhao X.W."/>
            <person name="Wei L."/>
        </authorList>
    </citation>
    <scope>NUCLEOTIDE SEQUENCE [LARGE SCALE GENOMIC DNA]</scope>
    <source>
        <tissue evidence="1">Nenye</tissue>
    </source>
</reference>
<dbReference type="EMBL" id="JBJUIK010000001">
    <property type="protein sequence ID" value="KAL3538440.1"/>
    <property type="molecule type" value="Genomic_DNA"/>
</dbReference>
<accession>A0ABD3B4G7</accession>
<sequence>MPPLSQPPIYVSSSMPLLLSQSHVSFSMSPLNQPTYVSSSMPLPMSQPPYFIPPHAGPNTSITFVATLGMQEIPYNYFVQENTSAIGDQNQLAQSLGALNRAFVASTNGGSISIPNESNTTKKFLQPFGLE</sequence>
<keyword evidence="2" id="KW-1185">Reference proteome</keyword>